<name>A0ACD1BFH2_9CLOT</name>
<protein>
    <submittedName>
        <fullName evidence="1">Uncharacterized protein</fullName>
    </submittedName>
</protein>
<sequence length="188" mass="22030">MNKKQLSITLILIFLMTVLFIGKNIFSDNIERAVLENYNIGELSSYSALEGVINYTLPDTWDVQEQQYPGNYIIYNNNFVSDDMSILGYIQIINYSKSLEELIDKDKQSIDFDESNYYSKEIQDIDGEQIYKVVYKEKGDGGRVYLNMIYYKKLDDDRILKVLFSSLDDKFKESNDTIYNIIIKSFNQ</sequence>
<dbReference type="Proteomes" id="UP000594603">
    <property type="component" value="Chromosome"/>
</dbReference>
<proteinExistence type="predicted"/>
<organism evidence="1 2">
    <name type="scientific">Candidatus Sarcina troglodytae</name>
    <dbReference type="NCBI Taxonomy" id="2726954"/>
    <lineage>
        <taxon>Bacteria</taxon>
        <taxon>Bacillati</taxon>
        <taxon>Bacillota</taxon>
        <taxon>Clostridia</taxon>
        <taxon>Eubacteriales</taxon>
        <taxon>Clostridiaceae</taxon>
        <taxon>Sarcina</taxon>
    </lineage>
</organism>
<gene>
    <name evidence="1" type="ORF">HH195_10235</name>
</gene>
<evidence type="ECO:0000313" key="2">
    <source>
        <dbReference type="Proteomes" id="UP000594603"/>
    </source>
</evidence>
<keyword evidence="2" id="KW-1185">Reference proteome</keyword>
<dbReference type="EMBL" id="CP051754">
    <property type="protein sequence ID" value="QPJ86246.1"/>
    <property type="molecule type" value="Genomic_DNA"/>
</dbReference>
<evidence type="ECO:0000313" key="1">
    <source>
        <dbReference type="EMBL" id="QPJ86246.1"/>
    </source>
</evidence>
<reference evidence="1" key="1">
    <citation type="submission" date="2020-04" db="EMBL/GenBank/DDBJ databases">
        <title>A novel bacterium ('Candidatus Sarcina troglodytae' sp. nov.) linked to a protracted, uniformly lethal epizootic among sanctuary western chimpanzees (Pan troglodytes verus) in Sierra Leone.</title>
        <authorList>
            <person name="Owens L.A."/>
            <person name="Colitti B."/>
            <person name="Hirji I."/>
            <person name="Pizaro A."/>
            <person name="Jaffe J.E."/>
            <person name="Moittie S."/>
            <person name="Bishop-Lilly K.A."/>
            <person name="Estrella L.A."/>
            <person name="Voegtly L.J."/>
            <person name="Kuhn J.H."/>
            <person name="Suen G."/>
            <person name="Deblois C.L."/>
            <person name="Dunn C."/>
            <person name="Juan-Salles C."/>
            <person name="Goldberg T.L."/>
        </authorList>
    </citation>
    <scope>NUCLEOTIDE SEQUENCE</scope>
    <source>
        <strain evidence="1">JB2</strain>
    </source>
</reference>
<accession>A0ACD1BFH2</accession>